<dbReference type="AlphaFoldDB" id="X1PL72"/>
<name>X1PL72_9ZZZZ</name>
<sequence>GYYLSVSSGRPTFYLKAGFSTSQAISPEAINADQWYHIAGTNDGSSLKLYVNGVLKSSVSSTGMTGVTGKDNKAQIGRDISSTLSYTGLIDDVRIYERAVSEDEFQYIADPIGRWNLKDSWRSSVYRNGTPGADDSGILPNPGSVVINEVMSHSHEGPDWIELYNTTGEAIDIGGWFLSDNDRSDPCLMKYRIADGTMIDANSYIVFYQDANFNNPVDPGYNVPFALSENGEEACLSSYLHTDGTLTGYREVEDFGAAQTNVSFGRYFKSSTGNFNFVAM</sequence>
<dbReference type="InterPro" id="IPR036415">
    <property type="entry name" value="Lamin_tail_dom_sf"/>
</dbReference>
<dbReference type="Gene3D" id="2.60.40.1260">
    <property type="entry name" value="Lamin Tail domain"/>
    <property type="match status" value="1"/>
</dbReference>
<accession>X1PL72</accession>
<keyword evidence="2" id="KW-1015">Disulfide bond</keyword>
<feature type="non-terminal residue" evidence="4">
    <location>
        <position position="1"/>
    </location>
</feature>
<dbReference type="Pfam" id="PF00932">
    <property type="entry name" value="LTD"/>
    <property type="match status" value="1"/>
</dbReference>
<dbReference type="InterPro" id="IPR006558">
    <property type="entry name" value="LamG-like"/>
</dbReference>
<keyword evidence="1" id="KW-0732">Signal</keyword>
<dbReference type="SUPFAM" id="SSF74853">
    <property type="entry name" value="Lamin A/C globular tail domain"/>
    <property type="match status" value="1"/>
</dbReference>
<evidence type="ECO:0000256" key="1">
    <source>
        <dbReference type="ARBA" id="ARBA00022729"/>
    </source>
</evidence>
<evidence type="ECO:0000259" key="3">
    <source>
        <dbReference type="PROSITE" id="PS51841"/>
    </source>
</evidence>
<dbReference type="PROSITE" id="PS51841">
    <property type="entry name" value="LTD"/>
    <property type="match status" value="1"/>
</dbReference>
<dbReference type="SMART" id="SM00560">
    <property type="entry name" value="LamGL"/>
    <property type="match status" value="1"/>
</dbReference>
<dbReference type="EMBL" id="BARV01018222">
    <property type="protein sequence ID" value="GAI31619.1"/>
    <property type="molecule type" value="Genomic_DNA"/>
</dbReference>
<dbReference type="InterPro" id="IPR013320">
    <property type="entry name" value="ConA-like_dom_sf"/>
</dbReference>
<protein>
    <recommendedName>
        <fullName evidence="3">LTD domain-containing protein</fullName>
    </recommendedName>
</protein>
<dbReference type="Pfam" id="PF13385">
    <property type="entry name" value="Laminin_G_3"/>
    <property type="match status" value="1"/>
</dbReference>
<proteinExistence type="predicted"/>
<organism evidence="4">
    <name type="scientific">marine sediment metagenome</name>
    <dbReference type="NCBI Taxonomy" id="412755"/>
    <lineage>
        <taxon>unclassified sequences</taxon>
        <taxon>metagenomes</taxon>
        <taxon>ecological metagenomes</taxon>
    </lineage>
</organism>
<comment type="caution">
    <text evidence="4">The sequence shown here is derived from an EMBL/GenBank/DDBJ whole genome shotgun (WGS) entry which is preliminary data.</text>
</comment>
<evidence type="ECO:0000256" key="2">
    <source>
        <dbReference type="ARBA" id="ARBA00023157"/>
    </source>
</evidence>
<dbReference type="InterPro" id="IPR001322">
    <property type="entry name" value="Lamin_tail_dom"/>
</dbReference>
<dbReference type="Gene3D" id="2.60.120.200">
    <property type="match status" value="1"/>
</dbReference>
<feature type="domain" description="LTD" evidence="3">
    <location>
        <begin position="141"/>
        <end position="280"/>
    </location>
</feature>
<reference evidence="4" key="1">
    <citation type="journal article" date="2014" name="Front. Microbiol.">
        <title>High frequency of phylogenetically diverse reductive dehalogenase-homologous genes in deep subseafloor sedimentary metagenomes.</title>
        <authorList>
            <person name="Kawai M."/>
            <person name="Futagami T."/>
            <person name="Toyoda A."/>
            <person name="Takaki Y."/>
            <person name="Nishi S."/>
            <person name="Hori S."/>
            <person name="Arai W."/>
            <person name="Tsubouchi T."/>
            <person name="Morono Y."/>
            <person name="Uchiyama I."/>
            <person name="Ito T."/>
            <person name="Fujiyama A."/>
            <person name="Inagaki F."/>
            <person name="Takami H."/>
        </authorList>
    </citation>
    <scope>NUCLEOTIDE SEQUENCE</scope>
    <source>
        <strain evidence="4">Expedition CK06-06</strain>
    </source>
</reference>
<gene>
    <name evidence="4" type="ORF">S06H3_30872</name>
</gene>
<feature type="non-terminal residue" evidence="4">
    <location>
        <position position="280"/>
    </location>
</feature>
<dbReference type="SUPFAM" id="SSF49899">
    <property type="entry name" value="Concanavalin A-like lectins/glucanases"/>
    <property type="match status" value="1"/>
</dbReference>
<evidence type="ECO:0000313" key="4">
    <source>
        <dbReference type="EMBL" id="GAI31619.1"/>
    </source>
</evidence>